<sequence length="440" mass="47205">MIRRLTFALVALPLAACGSGQQIDQNRQYGADPLLPPPHEQLVADVGVYETVGWKKGETPTVPAGFRIEPLASGLSNPRNVVALANGDVLVVESRNESKEPVQRPKDPIRDWVMARAHSQTQSGDAPAPSNRLTLLSGAGGDGPPAARSVLVDKLNAPFGVVALGGQLYVADTDAIMRYPFTPGQTRITAPATRLTPLPAGTINHHWTKSLTASPDGTRLYVGVGSNSNAMERGSDAERDRAAIFEVDPRTGASRPFATGLRNPNGLTFYPGTNTLWAVINERDELGPNLVPDYLTSVRPGAFYGWPYSYYGQHLDPRVKPQRPDLVARAVAPDYALGSHVAPLGLAFYTGTSFPAGYRGGAFVGEHGSWNRTEPHGYKVAFVAFRDARPIGVPRDFVSGFLKDGKARGRPVGVAIDPRGRLLIADDVGGTVWRVSYARG</sequence>
<feature type="domain" description="Glucose/Sorbosone dehydrogenase" evidence="2">
    <location>
        <begin position="174"/>
        <end position="365"/>
    </location>
</feature>
<name>A0ABS7BMU3_9SPHN</name>
<evidence type="ECO:0000259" key="2">
    <source>
        <dbReference type="Pfam" id="PF07995"/>
    </source>
</evidence>
<accession>A0ABS7BMU3</accession>
<dbReference type="RefSeq" id="WP_219748340.1">
    <property type="nucleotide sequence ID" value="NZ_JAHXZN010000002.1"/>
</dbReference>
<dbReference type="Proteomes" id="UP000759103">
    <property type="component" value="Unassembled WGS sequence"/>
</dbReference>
<dbReference type="PANTHER" id="PTHR19328:SF55">
    <property type="entry name" value="BLR6566 PROTEIN"/>
    <property type="match status" value="1"/>
</dbReference>
<comment type="caution">
    <text evidence="3">The sequence shown here is derived from an EMBL/GenBank/DDBJ whole genome shotgun (WGS) entry which is preliminary data.</text>
</comment>
<organism evidence="3 4">
    <name type="scientific">Sphingomonas citri</name>
    <dbReference type="NCBI Taxonomy" id="2862499"/>
    <lineage>
        <taxon>Bacteria</taxon>
        <taxon>Pseudomonadati</taxon>
        <taxon>Pseudomonadota</taxon>
        <taxon>Alphaproteobacteria</taxon>
        <taxon>Sphingomonadales</taxon>
        <taxon>Sphingomonadaceae</taxon>
        <taxon>Sphingomonas</taxon>
    </lineage>
</organism>
<feature type="region of interest" description="Disordered" evidence="1">
    <location>
        <begin position="116"/>
        <end position="140"/>
    </location>
</feature>
<dbReference type="SUPFAM" id="SSF50952">
    <property type="entry name" value="Soluble quinoprotein glucose dehydrogenase"/>
    <property type="match status" value="1"/>
</dbReference>
<dbReference type="PANTHER" id="PTHR19328">
    <property type="entry name" value="HEDGEHOG-INTERACTING PROTEIN"/>
    <property type="match status" value="1"/>
</dbReference>
<evidence type="ECO:0000313" key="3">
    <source>
        <dbReference type="EMBL" id="MBW6530905.1"/>
    </source>
</evidence>
<dbReference type="InterPro" id="IPR011041">
    <property type="entry name" value="Quinoprot_gluc/sorb_DH_b-prop"/>
</dbReference>
<reference evidence="3 4" key="1">
    <citation type="submission" date="2021-07" db="EMBL/GenBank/DDBJ databases">
        <title>Sphingomonas sp.</title>
        <authorList>
            <person name="Feng G."/>
            <person name="Li J."/>
            <person name="Pan M."/>
        </authorList>
    </citation>
    <scope>NUCLEOTIDE SEQUENCE [LARGE SCALE GENOMIC DNA]</scope>
    <source>
        <strain evidence="3 4">RRHST34</strain>
    </source>
</reference>
<keyword evidence="4" id="KW-1185">Reference proteome</keyword>
<dbReference type="Pfam" id="PF07995">
    <property type="entry name" value="GSDH"/>
    <property type="match status" value="1"/>
</dbReference>
<dbReference type="InterPro" id="IPR011042">
    <property type="entry name" value="6-blade_b-propeller_TolB-like"/>
</dbReference>
<dbReference type="InterPro" id="IPR012938">
    <property type="entry name" value="Glc/Sorbosone_DH"/>
</dbReference>
<evidence type="ECO:0000256" key="1">
    <source>
        <dbReference type="SAM" id="MobiDB-lite"/>
    </source>
</evidence>
<gene>
    <name evidence="3" type="ORF">KZ820_09170</name>
</gene>
<dbReference type="EMBL" id="JAHXZN010000002">
    <property type="protein sequence ID" value="MBW6530905.1"/>
    <property type="molecule type" value="Genomic_DNA"/>
</dbReference>
<evidence type="ECO:0000313" key="4">
    <source>
        <dbReference type="Proteomes" id="UP000759103"/>
    </source>
</evidence>
<dbReference type="Gene3D" id="2.120.10.30">
    <property type="entry name" value="TolB, C-terminal domain"/>
    <property type="match status" value="1"/>
</dbReference>
<proteinExistence type="predicted"/>
<protein>
    <submittedName>
        <fullName evidence="3">Sorbosone dehydrogenase family protein</fullName>
    </submittedName>
</protein>